<comment type="caution">
    <text evidence="2">The sequence shown here is derived from an EMBL/GenBank/DDBJ whole genome shotgun (WGS) entry which is preliminary data.</text>
</comment>
<dbReference type="AlphaFoldDB" id="A0AB34CFE1"/>
<keyword evidence="1" id="KW-0472">Membrane</keyword>
<keyword evidence="3" id="KW-1185">Reference proteome</keyword>
<accession>A0AB34CFE1</accession>
<dbReference type="EMBL" id="VWVM01000024">
    <property type="protein sequence ID" value="KAA6119643.1"/>
    <property type="molecule type" value="Genomic_DNA"/>
</dbReference>
<evidence type="ECO:0000313" key="2">
    <source>
        <dbReference type="EMBL" id="KAA6119643.1"/>
    </source>
</evidence>
<gene>
    <name evidence="2" type="ORF">F3I20_21280</name>
</gene>
<organism evidence="2 3">
    <name type="scientific">Candidatus Pantoea gossypiicola</name>
    <dbReference type="NCBI Taxonomy" id="2608008"/>
    <lineage>
        <taxon>Bacteria</taxon>
        <taxon>Pseudomonadati</taxon>
        <taxon>Pseudomonadota</taxon>
        <taxon>Gammaproteobacteria</taxon>
        <taxon>Enterobacterales</taxon>
        <taxon>Erwiniaceae</taxon>
        <taxon>Pantoea</taxon>
    </lineage>
</organism>
<protein>
    <submittedName>
        <fullName evidence="2">Uncharacterized protein</fullName>
    </submittedName>
</protein>
<proteinExistence type="predicted"/>
<evidence type="ECO:0000313" key="3">
    <source>
        <dbReference type="Proteomes" id="UP000324255"/>
    </source>
</evidence>
<keyword evidence="1" id="KW-0812">Transmembrane</keyword>
<name>A0AB34CFE1_9GAMM</name>
<keyword evidence="1" id="KW-1133">Transmembrane helix</keyword>
<feature type="transmembrane region" description="Helical" evidence="1">
    <location>
        <begin position="52"/>
        <end position="74"/>
    </location>
</feature>
<evidence type="ECO:0000256" key="1">
    <source>
        <dbReference type="SAM" id="Phobius"/>
    </source>
</evidence>
<sequence>MQNSRSTEPDTATKRKRTLFSVFSLTGLKGRIPNSKYLHINQDIKENIMSTFVTAVFAVIFTLIAIGQFIWAILVSYRGLTWFLTNYDDLPHTFIFNRSS</sequence>
<reference evidence="2 3" key="1">
    <citation type="submission" date="2019-09" db="EMBL/GenBank/DDBJ databases">
        <title>Genomic diversity of phyloplane-associated Pantoea species in Pakistan cotton crop.</title>
        <authorList>
            <person name="Tufail M.R."/>
            <person name="Cook D.R."/>
        </authorList>
    </citation>
    <scope>NUCLEOTIDE SEQUENCE [LARGE SCALE GENOMIC DNA]</scope>
    <source>
        <strain evidence="2 3">B_8</strain>
    </source>
</reference>
<dbReference type="Proteomes" id="UP000324255">
    <property type="component" value="Unassembled WGS sequence"/>
</dbReference>